<accession>A0ABN0AZ63</accession>
<dbReference type="Proteomes" id="UP000004431">
    <property type="component" value="Unassembled WGS sequence"/>
</dbReference>
<name>A0ABN0AZ63_9ACTN</name>
<evidence type="ECO:0000313" key="2">
    <source>
        <dbReference type="Proteomes" id="UP000004431"/>
    </source>
</evidence>
<organism evidence="1 2">
    <name type="scientific">Fannyhessea vaginae PB189-T1-4</name>
    <dbReference type="NCBI Taxonomy" id="866774"/>
    <lineage>
        <taxon>Bacteria</taxon>
        <taxon>Bacillati</taxon>
        <taxon>Actinomycetota</taxon>
        <taxon>Coriobacteriia</taxon>
        <taxon>Coriobacteriales</taxon>
        <taxon>Atopobiaceae</taxon>
        <taxon>Fannyhessea</taxon>
    </lineage>
</organism>
<comment type="caution">
    <text evidence="1">The sequence shown here is derived from an EMBL/GenBank/DDBJ whole genome shotgun (WGS) entry which is preliminary data.</text>
</comment>
<dbReference type="EMBL" id="AEDQ01000029">
    <property type="protein sequence ID" value="EFL43835.1"/>
    <property type="molecule type" value="Genomic_DNA"/>
</dbReference>
<gene>
    <name evidence="1" type="ORF">HMPREF9248_0603</name>
</gene>
<protein>
    <submittedName>
        <fullName evidence="1">Uncharacterized protein</fullName>
    </submittedName>
</protein>
<reference evidence="1 2" key="1">
    <citation type="submission" date="2010-08" db="EMBL/GenBank/DDBJ databases">
        <authorList>
            <person name="Durkin A.S."/>
            <person name="Madupu R."/>
            <person name="Torralba M."/>
            <person name="Gillis M."/>
            <person name="Methe B."/>
            <person name="Sutton G."/>
            <person name="Nelson K.E."/>
        </authorList>
    </citation>
    <scope>NUCLEOTIDE SEQUENCE [LARGE SCALE GENOMIC DNA]</scope>
    <source>
        <strain evidence="1 2">PB189-T1-4</strain>
    </source>
</reference>
<keyword evidence="2" id="KW-1185">Reference proteome</keyword>
<proteinExistence type="predicted"/>
<sequence>MAARAGVCLRSRSRCVPAVLRMFARGCACACFRALGLRREHGIRYTFGL</sequence>
<evidence type="ECO:0000313" key="1">
    <source>
        <dbReference type="EMBL" id="EFL43835.1"/>
    </source>
</evidence>